<accession>A0A1G4E8W4</accession>
<reference evidence="2 3" key="1">
    <citation type="submission" date="2016-07" db="EMBL/GenBank/DDBJ databases">
        <authorList>
            <consortium name="Pathogen Informatics"/>
        </authorList>
    </citation>
    <scope>NUCLEOTIDE SEQUENCE [LARGE SCALE GENOMIC DNA]</scope>
</reference>
<gene>
    <name evidence="2" type="ORF">PVT01_000010400</name>
</gene>
<dbReference type="Proteomes" id="UP000196402">
    <property type="component" value="Unassembled WGS sequence"/>
</dbReference>
<dbReference type="VEuPathDB" id="PlasmoDB:PVPAM_130011500"/>
<evidence type="ECO:0008006" key="4">
    <source>
        <dbReference type="Google" id="ProtNLM"/>
    </source>
</evidence>
<dbReference type="EMBL" id="FLYH01000022">
    <property type="protein sequence ID" value="SCA83411.1"/>
    <property type="molecule type" value="Genomic_DNA"/>
</dbReference>
<dbReference type="VEuPathDB" id="PlasmoDB:PVW1_000018300"/>
<organism evidence="2 3">
    <name type="scientific">Plasmodium vivax</name>
    <name type="common">malaria parasite P. vivax</name>
    <dbReference type="NCBI Taxonomy" id="5855"/>
    <lineage>
        <taxon>Eukaryota</taxon>
        <taxon>Sar</taxon>
        <taxon>Alveolata</taxon>
        <taxon>Apicomplexa</taxon>
        <taxon>Aconoidasida</taxon>
        <taxon>Haemosporida</taxon>
        <taxon>Plasmodiidae</taxon>
        <taxon>Plasmodium</taxon>
        <taxon>Plasmodium (Plasmodium)</taxon>
    </lineage>
</organism>
<evidence type="ECO:0000313" key="3">
    <source>
        <dbReference type="Proteomes" id="UP000196402"/>
    </source>
</evidence>
<sequence>MSEIDDKDQIPHKFYSRLDEAEDVSKFYNLHSKPAILPYANNIKTQQILAQLARNIELIISEYSGNTNKRCRDINHWMNEKIKVAENNIHGDDLETSCLIVFNDVKWNKRDNKDIVCKREKEPYKTEPFEIMKKLDDYCEIRDNVRCDIFKNYDECLRYNRYIKQKKQEFTSKMEDICSKTDCSRNVYSIGDNCTLNKMDDTFREINCDALYEKAQIQEPLPVIKERSPLEIGFFIIVSFILFYLFILFLEKVT</sequence>
<name>A0A1G4E8W4_PLAVI</name>
<feature type="transmembrane region" description="Helical" evidence="1">
    <location>
        <begin position="232"/>
        <end position="250"/>
    </location>
</feature>
<dbReference type="AlphaFoldDB" id="A0A1G4E8W4"/>
<evidence type="ECO:0000313" key="2">
    <source>
        <dbReference type="EMBL" id="SCA83411.1"/>
    </source>
</evidence>
<keyword evidence="1" id="KW-0472">Membrane</keyword>
<evidence type="ECO:0000256" key="1">
    <source>
        <dbReference type="SAM" id="Phobius"/>
    </source>
</evidence>
<proteinExistence type="predicted"/>
<dbReference type="VEuPathDB" id="PlasmoDB:PVP01_0000870"/>
<keyword evidence="1" id="KW-1133">Transmembrane helix</keyword>
<keyword evidence="1" id="KW-0812">Transmembrane</keyword>
<protein>
    <recommendedName>
        <fullName evidence="4">VIR protein</fullName>
    </recommendedName>
</protein>